<protein>
    <submittedName>
        <fullName evidence="8">Acyl-[acyl-carrier-protein]--UDP-N-acetylglucosamine O-acyltransferase</fullName>
    </submittedName>
</protein>
<dbReference type="InterPro" id="IPR018357">
    <property type="entry name" value="Hexapep_transf_CS"/>
</dbReference>
<dbReference type="NCBIfam" id="NF003657">
    <property type="entry name" value="PRK05289.1"/>
    <property type="match status" value="1"/>
</dbReference>
<evidence type="ECO:0000256" key="7">
    <source>
        <dbReference type="ARBA" id="ARBA00023315"/>
    </source>
</evidence>
<dbReference type="Proteomes" id="UP000235584">
    <property type="component" value="Chromosome"/>
</dbReference>
<keyword evidence="4 8" id="KW-0808">Transferase</keyword>
<dbReference type="Gene3D" id="2.160.10.10">
    <property type="entry name" value="Hexapeptide repeat proteins"/>
    <property type="match status" value="1"/>
</dbReference>
<evidence type="ECO:0000256" key="2">
    <source>
        <dbReference type="ARBA" id="ARBA00022516"/>
    </source>
</evidence>
<dbReference type="InterPro" id="IPR011004">
    <property type="entry name" value="Trimer_LpxA-like_sf"/>
</dbReference>
<evidence type="ECO:0000256" key="5">
    <source>
        <dbReference type="ARBA" id="ARBA00022737"/>
    </source>
</evidence>
<dbReference type="InterPro" id="IPR001451">
    <property type="entry name" value="Hexapep"/>
</dbReference>
<dbReference type="InterPro" id="IPR037157">
    <property type="entry name" value="Acetyltransf_C_sf"/>
</dbReference>
<evidence type="ECO:0000256" key="6">
    <source>
        <dbReference type="ARBA" id="ARBA00023098"/>
    </source>
</evidence>
<dbReference type="EMBL" id="CP025704">
    <property type="protein sequence ID" value="AUN99416.1"/>
    <property type="molecule type" value="Genomic_DNA"/>
</dbReference>
<evidence type="ECO:0000256" key="3">
    <source>
        <dbReference type="ARBA" id="ARBA00022556"/>
    </source>
</evidence>
<evidence type="ECO:0000256" key="1">
    <source>
        <dbReference type="ARBA" id="ARBA00022490"/>
    </source>
</evidence>
<keyword evidence="5" id="KW-0677">Repeat</keyword>
<gene>
    <name evidence="8" type="ORF">C0V70_15135</name>
</gene>
<dbReference type="Pfam" id="PF00132">
    <property type="entry name" value="Hexapep"/>
    <property type="match status" value="1"/>
</dbReference>
<dbReference type="InterPro" id="IPR010137">
    <property type="entry name" value="Lipid_A_LpxA"/>
</dbReference>
<organism evidence="8 9">
    <name type="scientific">Bacteriovorax stolpii</name>
    <name type="common">Bdellovibrio stolpii</name>
    <dbReference type="NCBI Taxonomy" id="960"/>
    <lineage>
        <taxon>Bacteria</taxon>
        <taxon>Pseudomonadati</taxon>
        <taxon>Bdellovibrionota</taxon>
        <taxon>Bacteriovoracia</taxon>
        <taxon>Bacteriovoracales</taxon>
        <taxon>Bacteriovoracaceae</taxon>
        <taxon>Bacteriovorax</taxon>
    </lineage>
</organism>
<dbReference type="PANTHER" id="PTHR43480">
    <property type="entry name" value="ACYL-[ACYL-CARRIER-PROTEIN]--UDP-N-ACETYLGLUCOSAMINE O-ACYLTRANSFERASE"/>
    <property type="match status" value="1"/>
</dbReference>
<keyword evidence="9" id="KW-1185">Reference proteome</keyword>
<sequence length="263" mass="28551">MSNIHPSAIVDKNAKLHETVQVGPFCIVGPNVEIGANTVLFSHVVVDGHTTIGENNKFFQGCSIGAPPQDNSYKGEPTRTVIGNNNTFREYCSIHRGTLKENQITKIGDNCLFMAYVHAGHDVVVGNNCTIANSTNFAGHVKIGDRVIIGGGTQIQQFVSLGRGAYIGGASALDRDIPSFCTAMGNRAHLKGINIIGMKRQGYSKQEISEVVDFLRTIESSNLSPRSFVENAELMAEYKDNRVVIEMVDQIKKSEIGIAPFNP</sequence>
<dbReference type="SUPFAM" id="SSF51161">
    <property type="entry name" value="Trimeric LpxA-like enzymes"/>
    <property type="match status" value="1"/>
</dbReference>
<dbReference type="RefSeq" id="WP_102244707.1">
    <property type="nucleotide sequence ID" value="NZ_CP025704.1"/>
</dbReference>
<dbReference type="NCBIfam" id="TIGR01852">
    <property type="entry name" value="lipid_A_lpxA"/>
    <property type="match status" value="1"/>
</dbReference>
<dbReference type="PROSITE" id="PS00101">
    <property type="entry name" value="HEXAPEP_TRANSFERASES"/>
    <property type="match status" value="1"/>
</dbReference>
<keyword evidence="1" id="KW-0963">Cytoplasm</keyword>
<name>A0A2K9NV82_BACTC</name>
<keyword evidence="2" id="KW-0444">Lipid biosynthesis</keyword>
<evidence type="ECO:0000256" key="4">
    <source>
        <dbReference type="ARBA" id="ARBA00022679"/>
    </source>
</evidence>
<dbReference type="KEGG" id="bsto:C0V70_15135"/>
<keyword evidence="6" id="KW-0443">Lipid metabolism</keyword>
<dbReference type="PIRSF" id="PIRSF000456">
    <property type="entry name" value="UDP-GlcNAc_acltr"/>
    <property type="match status" value="1"/>
</dbReference>
<keyword evidence="3" id="KW-0441">Lipid A biosynthesis</keyword>
<keyword evidence="7 8" id="KW-0012">Acyltransferase</keyword>
<dbReference type="GO" id="GO:0008780">
    <property type="term" value="F:acyl-[acyl-carrier-protein]-UDP-N-acetylglucosamine O-acyltransferase activity"/>
    <property type="evidence" value="ECO:0007669"/>
    <property type="project" value="InterPro"/>
</dbReference>
<proteinExistence type="predicted"/>
<dbReference type="AlphaFoldDB" id="A0A2K9NV82"/>
<dbReference type="InterPro" id="IPR029098">
    <property type="entry name" value="Acetyltransf_C"/>
</dbReference>
<dbReference type="Gene3D" id="1.20.1180.10">
    <property type="entry name" value="Udp N-acetylglucosamine O-acyltransferase, C-terminal domain"/>
    <property type="match status" value="1"/>
</dbReference>
<dbReference type="CDD" id="cd03351">
    <property type="entry name" value="LbH_UDP-GlcNAc_AT"/>
    <property type="match status" value="1"/>
</dbReference>
<dbReference type="PANTHER" id="PTHR43480:SF1">
    <property type="entry name" value="ACYL-[ACYL-CARRIER-PROTEIN]--UDP-N-ACETYLGLUCOSAMINE O-ACYLTRANSFERASE, MITOCHONDRIAL-RELATED"/>
    <property type="match status" value="1"/>
</dbReference>
<dbReference type="OrthoDB" id="5289768at2"/>
<evidence type="ECO:0000313" key="8">
    <source>
        <dbReference type="EMBL" id="AUN99416.1"/>
    </source>
</evidence>
<evidence type="ECO:0000313" key="9">
    <source>
        <dbReference type="Proteomes" id="UP000235584"/>
    </source>
</evidence>
<accession>A0A2K9NV82</accession>
<dbReference type="Pfam" id="PF13720">
    <property type="entry name" value="Acetyltransf_11"/>
    <property type="match status" value="1"/>
</dbReference>
<reference evidence="8 9" key="1">
    <citation type="submission" date="2018-01" db="EMBL/GenBank/DDBJ databases">
        <title>Complete genome sequence of Bacteriovorax stolpii DSM12778.</title>
        <authorList>
            <person name="Tang B."/>
            <person name="Chang J."/>
        </authorList>
    </citation>
    <scope>NUCLEOTIDE SEQUENCE [LARGE SCALE GENOMIC DNA]</scope>
    <source>
        <strain evidence="8 9">DSM 12778</strain>
    </source>
</reference>
<dbReference type="GO" id="GO:0009245">
    <property type="term" value="P:lipid A biosynthetic process"/>
    <property type="evidence" value="ECO:0007669"/>
    <property type="project" value="UniProtKB-KW"/>
</dbReference>
<dbReference type="GO" id="GO:0016020">
    <property type="term" value="C:membrane"/>
    <property type="evidence" value="ECO:0007669"/>
    <property type="project" value="GOC"/>
</dbReference>